<sequence length="72" mass="7472">MLLPGLARTAARQRSLFGVEASGAGLPLARDWVFMEHPPARMHIGLVVDEAGPSMAVVLDQTRAAATAGFGG</sequence>
<dbReference type="RefSeq" id="WP_189285399.1">
    <property type="nucleotide sequence ID" value="NZ_BAAASK010000027.1"/>
</dbReference>
<evidence type="ECO:0000313" key="2">
    <source>
        <dbReference type="Proteomes" id="UP001499989"/>
    </source>
</evidence>
<gene>
    <name evidence="1" type="ORF">GCM10010310_64220</name>
</gene>
<reference evidence="1 2" key="1">
    <citation type="journal article" date="2019" name="Int. J. Syst. Evol. Microbiol.">
        <title>The Global Catalogue of Microorganisms (GCM) 10K type strain sequencing project: providing services to taxonomists for standard genome sequencing and annotation.</title>
        <authorList>
            <consortium name="The Broad Institute Genomics Platform"/>
            <consortium name="The Broad Institute Genome Sequencing Center for Infectious Disease"/>
            <person name="Wu L."/>
            <person name="Ma J."/>
        </authorList>
    </citation>
    <scope>NUCLEOTIDE SEQUENCE [LARGE SCALE GENOMIC DNA]</scope>
    <source>
        <strain evidence="1 2">JCM 4531</strain>
    </source>
</reference>
<keyword evidence="2" id="KW-1185">Reference proteome</keyword>
<name>A0ABN3TAK6_9ACTN</name>
<proteinExistence type="predicted"/>
<dbReference type="Proteomes" id="UP001499989">
    <property type="component" value="Unassembled WGS sequence"/>
</dbReference>
<dbReference type="EMBL" id="BAAASK010000027">
    <property type="protein sequence ID" value="GAA2698515.1"/>
    <property type="molecule type" value="Genomic_DNA"/>
</dbReference>
<accession>A0ABN3TAK6</accession>
<organism evidence="1 2">
    <name type="scientific">Streptomyces violaceolatus</name>
    <dbReference type="NCBI Taxonomy" id="67378"/>
    <lineage>
        <taxon>Bacteria</taxon>
        <taxon>Bacillati</taxon>
        <taxon>Actinomycetota</taxon>
        <taxon>Actinomycetes</taxon>
        <taxon>Kitasatosporales</taxon>
        <taxon>Streptomycetaceae</taxon>
        <taxon>Streptomyces</taxon>
        <taxon>Streptomyces violaceoruber group</taxon>
    </lineage>
</organism>
<comment type="caution">
    <text evidence="1">The sequence shown here is derived from an EMBL/GenBank/DDBJ whole genome shotgun (WGS) entry which is preliminary data.</text>
</comment>
<protein>
    <submittedName>
        <fullName evidence="1">Uncharacterized protein</fullName>
    </submittedName>
</protein>
<evidence type="ECO:0000313" key="1">
    <source>
        <dbReference type="EMBL" id="GAA2698515.1"/>
    </source>
</evidence>